<dbReference type="KEGG" id="lsm:121122545"/>
<dbReference type="GO" id="GO:0015086">
    <property type="term" value="F:cadmium ion transmembrane transporter activity"/>
    <property type="evidence" value="ECO:0007669"/>
    <property type="project" value="TreeGrafter"/>
</dbReference>
<feature type="transmembrane region" description="Helical" evidence="8">
    <location>
        <begin position="414"/>
        <end position="436"/>
    </location>
</feature>
<dbReference type="RefSeq" id="XP_040573501.1">
    <property type="nucleotide sequence ID" value="XM_040717567.2"/>
</dbReference>
<feature type="transmembrane region" description="Helical" evidence="8">
    <location>
        <begin position="487"/>
        <end position="508"/>
    </location>
</feature>
<feature type="transmembrane region" description="Helical" evidence="8">
    <location>
        <begin position="448"/>
        <end position="467"/>
    </location>
</feature>
<dbReference type="RefSeq" id="XP_040573502.1">
    <property type="nucleotide sequence ID" value="XM_040717568.2"/>
</dbReference>
<dbReference type="GO" id="GO:0034755">
    <property type="term" value="P:iron ion transmembrane transport"/>
    <property type="evidence" value="ECO:0007669"/>
    <property type="project" value="TreeGrafter"/>
</dbReference>
<evidence type="ECO:0000313" key="9">
    <source>
        <dbReference type="EMBL" id="CDW23436.1"/>
    </source>
</evidence>
<feature type="transmembrane region" description="Helical" evidence="8">
    <location>
        <begin position="130"/>
        <end position="149"/>
    </location>
</feature>
<dbReference type="GO" id="GO:0005886">
    <property type="term" value="C:plasma membrane"/>
    <property type="evidence" value="ECO:0007669"/>
    <property type="project" value="TreeGrafter"/>
</dbReference>
<comment type="similarity">
    <text evidence="2">Belongs to the NRAMP family.</text>
</comment>
<proteinExistence type="inferred from homology"/>
<organism evidence="9">
    <name type="scientific">Lepeophtheirus salmonis</name>
    <name type="common">Salmon louse</name>
    <name type="synonym">Caligus salmonis</name>
    <dbReference type="NCBI Taxonomy" id="72036"/>
    <lineage>
        <taxon>Eukaryota</taxon>
        <taxon>Metazoa</taxon>
        <taxon>Ecdysozoa</taxon>
        <taxon>Arthropoda</taxon>
        <taxon>Crustacea</taxon>
        <taxon>Multicrustacea</taxon>
        <taxon>Hexanauplia</taxon>
        <taxon>Copepoda</taxon>
        <taxon>Siphonostomatoida</taxon>
        <taxon>Caligidae</taxon>
        <taxon>Lepeophtheirus</taxon>
    </lineage>
</organism>
<evidence type="ECO:0000256" key="1">
    <source>
        <dbReference type="ARBA" id="ARBA00004141"/>
    </source>
</evidence>
<feature type="compositionally biased region" description="Polar residues" evidence="7">
    <location>
        <begin position="335"/>
        <end position="346"/>
    </location>
</feature>
<feature type="transmembrane region" description="Helical" evidence="8">
    <location>
        <begin position="86"/>
        <end position="107"/>
    </location>
</feature>
<dbReference type="PANTHER" id="PTHR11706:SF33">
    <property type="entry name" value="NATURAL RESISTANCE-ASSOCIATED MACROPHAGE PROTEIN 2"/>
    <property type="match status" value="1"/>
</dbReference>
<feature type="transmembrane region" description="Helical" evidence="8">
    <location>
        <begin position="199"/>
        <end position="220"/>
    </location>
</feature>
<dbReference type="OrthoDB" id="427182at2759"/>
<sequence length="521" mass="56218">MKIKTATQEIVSMLYWSMLAACTVGPGTVVTCARAGAEHGLNLIWALIFASLLAYTLQEGTARLTIVSGMSLGQCLRMKYRHGPKLYNTAVICWIVAVSVFFGNTLYECNNWAGGMSAIYSLPGMENTNFIRISCCIAYGVVVYALLFWDKTDYLSVGLGVIMVGMIILFFLVVINLGLDFKRFGSGFIPNIPDGSSNLVLSLVGTTSIGFNLFLGSVMAKGRSLGSAQRGIGFSTVCALEVSMLILIVGDGITDVDSKFSVANLAHLIAKTVGQVGLWVFGLGFIAAALSSMLTVPLGAAITADSVFSSIEGEDLDFRCGEDGKEVAISMLPQSSTAQSNNNGDPQENGGEDIEANPFDIGNQMAPMASQEDLPSIKQELKTFPRWIYMTLILIIVVIAVIVSSANLPTVDVIQVAQVFNGCLLPFFATCLLLCLNDPQFMSKQPQTWWNNIFLLVSVTITLFLAANVFVHNIMNFLITDEKIKMSIAGGVALIVMAIVTFTTSLSTELRKSFTLYRPIS</sequence>
<evidence type="ECO:0000256" key="5">
    <source>
        <dbReference type="ARBA" id="ARBA00022989"/>
    </source>
</evidence>
<evidence type="ECO:0000256" key="6">
    <source>
        <dbReference type="ARBA" id="ARBA00023136"/>
    </source>
</evidence>
<feature type="region of interest" description="Disordered" evidence="7">
    <location>
        <begin position="335"/>
        <end position="356"/>
    </location>
</feature>
<feature type="transmembrane region" description="Helical" evidence="8">
    <location>
        <begin position="43"/>
        <end position="66"/>
    </location>
</feature>
<dbReference type="PROSITE" id="PS51257">
    <property type="entry name" value="PROKAR_LIPOPROTEIN"/>
    <property type="match status" value="1"/>
</dbReference>
<dbReference type="GeneID" id="121122545"/>
<evidence type="ECO:0000256" key="7">
    <source>
        <dbReference type="SAM" id="MobiDB-lite"/>
    </source>
</evidence>
<feature type="transmembrane region" description="Helical" evidence="8">
    <location>
        <begin position="12"/>
        <end position="37"/>
    </location>
</feature>
<protein>
    <submittedName>
        <fullName evidence="9">Uncharacterized protein</fullName>
    </submittedName>
</protein>
<dbReference type="EMBL" id="HACA01006075">
    <property type="protein sequence ID" value="CDW23436.1"/>
    <property type="molecule type" value="Transcribed_RNA"/>
</dbReference>
<feature type="transmembrane region" description="Helical" evidence="8">
    <location>
        <begin position="278"/>
        <end position="302"/>
    </location>
</feature>
<keyword evidence="4 8" id="KW-0812">Transmembrane</keyword>
<feature type="transmembrane region" description="Helical" evidence="8">
    <location>
        <begin position="156"/>
        <end position="179"/>
    </location>
</feature>
<dbReference type="AlphaFoldDB" id="A0A0K2TDB8"/>
<comment type="subcellular location">
    <subcellularLocation>
        <location evidence="1">Membrane</location>
        <topology evidence="1">Multi-pass membrane protein</topology>
    </subcellularLocation>
</comment>
<dbReference type="InterPro" id="IPR001046">
    <property type="entry name" value="NRAMP_fam"/>
</dbReference>
<dbReference type="Pfam" id="PF01566">
    <property type="entry name" value="Nramp"/>
    <property type="match status" value="1"/>
</dbReference>
<accession>A0A0K2TDB8</accession>
<dbReference type="RefSeq" id="XP_071746795.1">
    <property type="nucleotide sequence ID" value="XM_071890694.1"/>
</dbReference>
<name>A0A0K2TDB8_LEPSM</name>
<keyword evidence="6 8" id="KW-0472">Membrane</keyword>
<feature type="transmembrane region" description="Helical" evidence="8">
    <location>
        <begin position="232"/>
        <end position="250"/>
    </location>
</feature>
<evidence type="ECO:0000256" key="8">
    <source>
        <dbReference type="SAM" id="Phobius"/>
    </source>
</evidence>
<dbReference type="PANTHER" id="PTHR11706">
    <property type="entry name" value="SOLUTE CARRIER PROTEIN FAMILY 11 MEMBER"/>
    <property type="match status" value="1"/>
</dbReference>
<dbReference type="GO" id="GO:0005384">
    <property type="term" value="F:manganese ion transmembrane transporter activity"/>
    <property type="evidence" value="ECO:0007669"/>
    <property type="project" value="TreeGrafter"/>
</dbReference>
<keyword evidence="5 8" id="KW-1133">Transmembrane helix</keyword>
<evidence type="ECO:0000256" key="4">
    <source>
        <dbReference type="ARBA" id="ARBA00022692"/>
    </source>
</evidence>
<keyword evidence="3" id="KW-0813">Transport</keyword>
<evidence type="ECO:0000256" key="2">
    <source>
        <dbReference type="ARBA" id="ARBA00006670"/>
    </source>
</evidence>
<reference evidence="9" key="1">
    <citation type="submission" date="2014-05" db="EMBL/GenBank/DDBJ databases">
        <authorList>
            <person name="Chronopoulou M."/>
        </authorList>
    </citation>
    <scope>NUCLEOTIDE SEQUENCE</scope>
    <source>
        <tissue evidence="9">Whole organism</tissue>
    </source>
</reference>
<evidence type="ECO:0000256" key="3">
    <source>
        <dbReference type="ARBA" id="ARBA00022448"/>
    </source>
</evidence>
<feature type="transmembrane region" description="Helical" evidence="8">
    <location>
        <begin position="387"/>
        <end position="408"/>
    </location>
</feature>